<evidence type="ECO:0008006" key="4">
    <source>
        <dbReference type="Google" id="ProtNLM"/>
    </source>
</evidence>
<comment type="caution">
    <text evidence="2">The sequence shown here is derived from an EMBL/GenBank/DDBJ whole genome shotgun (WGS) entry which is preliminary data.</text>
</comment>
<feature type="signal peptide" evidence="1">
    <location>
        <begin position="1"/>
        <end position="23"/>
    </location>
</feature>
<evidence type="ECO:0000256" key="1">
    <source>
        <dbReference type="SAM" id="SignalP"/>
    </source>
</evidence>
<evidence type="ECO:0000313" key="2">
    <source>
        <dbReference type="EMBL" id="TDE88347.1"/>
    </source>
</evidence>
<dbReference type="Proteomes" id="UP000504882">
    <property type="component" value="Unassembled WGS sequence"/>
</dbReference>
<dbReference type="EMBL" id="SMNA01000018">
    <property type="protein sequence ID" value="TDE88347.1"/>
    <property type="molecule type" value="Genomic_DNA"/>
</dbReference>
<accession>A0ABY2DWV0</accession>
<proteinExistence type="predicted"/>
<keyword evidence="3" id="KW-1185">Reference proteome</keyword>
<gene>
    <name evidence="2" type="ORF">EXU48_23525</name>
</gene>
<organism evidence="2 3">
    <name type="scientific">Occultella glacieicola</name>
    <dbReference type="NCBI Taxonomy" id="2518684"/>
    <lineage>
        <taxon>Bacteria</taxon>
        <taxon>Bacillati</taxon>
        <taxon>Actinomycetota</taxon>
        <taxon>Actinomycetes</taxon>
        <taxon>Micrococcales</taxon>
        <taxon>Ruaniaceae</taxon>
        <taxon>Occultella</taxon>
    </lineage>
</organism>
<dbReference type="RefSeq" id="WP_133110142.1">
    <property type="nucleotide sequence ID" value="NZ_SMNA01000018.1"/>
</dbReference>
<sequence>MVRTSATAALACALTLAVGACSAGPAEPSEDDRPDALATWSAQDAEGGDGAVLVGTLELAGGCLVVRTEVPLEADPSQPMEVTPVFPWPEVEWDGQTLRVQGMSVTVGERIELGGGLGSVPLREDERVEIPENCPAEQFFYVGA</sequence>
<evidence type="ECO:0000313" key="3">
    <source>
        <dbReference type="Proteomes" id="UP000504882"/>
    </source>
</evidence>
<name>A0ABY2DWV0_9MICO</name>
<dbReference type="PROSITE" id="PS51257">
    <property type="entry name" value="PROKAR_LIPOPROTEIN"/>
    <property type="match status" value="1"/>
</dbReference>
<keyword evidence="1" id="KW-0732">Signal</keyword>
<reference evidence="2 3" key="1">
    <citation type="submission" date="2019-03" db="EMBL/GenBank/DDBJ databases">
        <title>Genomic features of bacteria from cold environments.</title>
        <authorList>
            <person name="Shen L."/>
        </authorList>
    </citation>
    <scope>NUCLEOTIDE SEQUENCE [LARGE SCALE GENOMIC DNA]</scope>
    <source>
        <strain evidence="3">T3246-1</strain>
    </source>
</reference>
<feature type="chain" id="PRO_5045503189" description="Lipoprotein" evidence="1">
    <location>
        <begin position="24"/>
        <end position="144"/>
    </location>
</feature>
<protein>
    <recommendedName>
        <fullName evidence="4">Lipoprotein</fullName>
    </recommendedName>
</protein>